<dbReference type="InterPro" id="IPR051975">
    <property type="entry name" value="mtLSU_mL45"/>
</dbReference>
<comment type="subcellular location">
    <subcellularLocation>
        <location evidence="1">Mitochondrion</location>
    </subcellularLocation>
</comment>
<evidence type="ECO:0000256" key="1">
    <source>
        <dbReference type="ARBA" id="ARBA00004173"/>
    </source>
</evidence>
<keyword evidence="6" id="KW-1185">Reference proteome</keyword>
<dbReference type="Proteomes" id="UP000786811">
    <property type="component" value="Unassembled WGS sequence"/>
</dbReference>
<dbReference type="AlphaFoldDB" id="A0A8J2H3U7"/>
<keyword evidence="3" id="KW-0496">Mitochondrion</keyword>
<evidence type="ECO:0000256" key="3">
    <source>
        <dbReference type="ARBA" id="ARBA00023128"/>
    </source>
</evidence>
<protein>
    <submittedName>
        <fullName evidence="5">Mitochondrial (Drosophila melanogaster)</fullName>
    </submittedName>
</protein>
<proteinExistence type="predicted"/>
<dbReference type="PANTHER" id="PTHR28554">
    <property type="entry name" value="39S RIBOSOMAL PROTEIN L45, MITOCHONDRIAL"/>
    <property type="match status" value="1"/>
</dbReference>
<dbReference type="EMBL" id="CAJNRD030001116">
    <property type="protein sequence ID" value="CAG5075523.1"/>
    <property type="molecule type" value="Genomic_DNA"/>
</dbReference>
<feature type="region of interest" description="Disordered" evidence="4">
    <location>
        <begin position="232"/>
        <end position="275"/>
    </location>
</feature>
<dbReference type="PANTHER" id="PTHR28554:SF1">
    <property type="entry name" value="LARGE RIBOSOMAL SUBUNIT PROTEIN ML45"/>
    <property type="match status" value="1"/>
</dbReference>
<dbReference type="InterPro" id="IPR032710">
    <property type="entry name" value="NTF2-like_dom_sf"/>
</dbReference>
<dbReference type="Gene3D" id="3.10.450.240">
    <property type="match status" value="1"/>
</dbReference>
<feature type="compositionally biased region" description="Polar residues" evidence="4">
    <location>
        <begin position="256"/>
        <end position="275"/>
    </location>
</feature>
<accession>A0A8J2H3U7</accession>
<evidence type="ECO:0000256" key="4">
    <source>
        <dbReference type="SAM" id="MobiDB-lite"/>
    </source>
</evidence>
<gene>
    <name evidence="5" type="ORF">HICCMSTLAB_LOCUS1677</name>
</gene>
<organism evidence="5 6">
    <name type="scientific">Cotesia congregata</name>
    <name type="common">Parasitoid wasp</name>
    <name type="synonym">Apanteles congregatus</name>
    <dbReference type="NCBI Taxonomy" id="51543"/>
    <lineage>
        <taxon>Eukaryota</taxon>
        <taxon>Metazoa</taxon>
        <taxon>Ecdysozoa</taxon>
        <taxon>Arthropoda</taxon>
        <taxon>Hexapoda</taxon>
        <taxon>Insecta</taxon>
        <taxon>Pterygota</taxon>
        <taxon>Neoptera</taxon>
        <taxon>Endopterygota</taxon>
        <taxon>Hymenoptera</taxon>
        <taxon>Apocrita</taxon>
        <taxon>Ichneumonoidea</taxon>
        <taxon>Braconidae</taxon>
        <taxon>Microgastrinae</taxon>
        <taxon>Cotesia</taxon>
    </lineage>
</organism>
<dbReference type="OrthoDB" id="19619at2759"/>
<comment type="caution">
    <text evidence="5">The sequence shown here is derived from an EMBL/GenBank/DDBJ whole genome shotgun (WGS) entry which is preliminary data.</text>
</comment>
<sequence>MSNLVSRAFNYIFGVRPNNSSLLLSVTNKSIILNQIKYRHTKHWNPKFKQFRKEKVIKVKLPDFNEYDENVSQEKMKAKFKEQGLLPSRPWIEKPIFIGCTGSIFEPYVPPEGDVRKIRTFDEEFSIGEFEDESQQIYLKAHEAMAKKFNTILLIRPYIGPSMNHWNLPVLCMPVTLAVYDRFGRLIHGSEIVKKDVLEYVVFEKHIANQYGTWRIHAKIIPPWMPEKEHAKRTYVLQPESPDDEDDNAAKKDSSSEALQTAPITKNDPQPQINT</sequence>
<reference evidence="5" key="1">
    <citation type="submission" date="2021-04" db="EMBL/GenBank/DDBJ databases">
        <authorList>
            <person name="Chebbi M.A.C M."/>
        </authorList>
    </citation>
    <scope>NUCLEOTIDE SEQUENCE</scope>
</reference>
<keyword evidence="2" id="KW-0809">Transit peptide</keyword>
<name>A0A8J2H3U7_COTCN</name>
<dbReference type="GO" id="GO:0005739">
    <property type="term" value="C:mitochondrion"/>
    <property type="evidence" value="ECO:0007669"/>
    <property type="project" value="UniProtKB-SubCell"/>
</dbReference>
<evidence type="ECO:0000313" key="6">
    <source>
        <dbReference type="Proteomes" id="UP000786811"/>
    </source>
</evidence>
<dbReference type="SUPFAM" id="SSF54427">
    <property type="entry name" value="NTF2-like"/>
    <property type="match status" value="1"/>
</dbReference>
<evidence type="ECO:0000256" key="2">
    <source>
        <dbReference type="ARBA" id="ARBA00022946"/>
    </source>
</evidence>
<evidence type="ECO:0000313" key="5">
    <source>
        <dbReference type="EMBL" id="CAG5075523.1"/>
    </source>
</evidence>